<dbReference type="InterPro" id="IPR035445">
    <property type="entry name" value="GYF-like_dom_sf"/>
</dbReference>
<dbReference type="PANTHER" id="PTHR14445">
    <property type="entry name" value="GRB10 INTERACTING GYF PROTEIN"/>
    <property type="match status" value="1"/>
</dbReference>
<feature type="region of interest" description="Disordered" evidence="2">
    <location>
        <begin position="209"/>
        <end position="240"/>
    </location>
</feature>
<dbReference type="EMBL" id="AAVQ01000001">
    <property type="protein sequence ID" value="EAZ63260.2"/>
    <property type="molecule type" value="Genomic_DNA"/>
</dbReference>
<dbReference type="GeneID" id="4850850"/>
<dbReference type="Pfam" id="PF02213">
    <property type="entry name" value="GYF"/>
    <property type="match status" value="1"/>
</dbReference>
<evidence type="ECO:0000313" key="5">
    <source>
        <dbReference type="Proteomes" id="UP000002258"/>
    </source>
</evidence>
<sequence length="926" mass="99015">MISRTQRKSQLEFTNGNSVSGSTVESTDFSLSSLPTSTSIPPTPNSGQVPYTIPPNRGSKRYSLNEVFDVWYTNKENIVNPAIELPVLSHESYKLHKPRQIYHLDLQPTSAPSFVSSDSANSDSVASSASNSDYPLTSTVDSASVAAGNPSGNSGANLSGNLSSSGISSNGISAVSAEKSILPSLTSGEIDNSTFNSTLASLSLNESPGTFQAQAQTQAQTQTSTPSASSHPPPGMTSTLQNINAVPLLTSDKINWFYVDPLGTEQGPFNGDTMQEWLTGGYLHLDLNIRRLEESSYRPLKELCEKVQNYIQPFKVPLPDLTVRSAPVAETRPSFPPFGSQGQVPQFSSLGQQQQQQSQFHPLLSGGPNLGRINSGLGHSQQQSGLFGNDFMSNDPFSAQGFQNSPGANQFGIDSINRNLGFNSGLQINTMPALLQSQIQQQQSQPGLSRNNSGWGSLDHSTGLMSNSNPATPLSVNPVLPGQITQPTPISPWISGGIQSSSRVSSPFVASSTISNNNSNSNNNVSSAEVIDTVAADDVVVNDDHVLSNMHSSVVNDFLDDDHFKQEVPAPALATEKSEKTENSEPAVNEQQAKAGPEQEAEPEQELEDEEIVSAPVVETLKPSVPNQQELAPWASSKNPEAEQKPAMTLKEIQQLEAERLEKQKQLLAQQRAEVNRAWAQAEEKAAAEQKVPALPPTTSWGAVPVQTVAKKTLAEIQKEEAEAAAARAKAAKASAAASGLPVQKASFASALTASSTPKDDGVWQTVAVKKPTVKKPVAPSITNAASSSRATPQVLRSVSATRPAVSGSNSLALREDFLIWARSNMTNLYPTVSKDDLLDMFITLPASSSDSGALIAETIYASSATMDGRRFAQEFLKRRQKVDQQIGKDDDVSWSSAIISSADKLTTVDEDGWSTNVKSKKKKRT</sequence>
<dbReference type="Proteomes" id="UP000002258">
    <property type="component" value="Chromosome 1"/>
</dbReference>
<dbReference type="OMA" id="THLDTEW"/>
<keyword evidence="5" id="KW-1185">Reference proteome</keyword>
<dbReference type="InterPro" id="IPR003169">
    <property type="entry name" value="GYF"/>
</dbReference>
<dbReference type="FunCoup" id="A3GF01">
    <property type="interactions" value="67"/>
</dbReference>
<feature type="compositionally biased region" description="Low complexity" evidence="2">
    <location>
        <begin position="212"/>
        <end position="230"/>
    </location>
</feature>
<dbReference type="InParanoid" id="A3GF01"/>
<dbReference type="PANTHER" id="PTHR14445:SF36">
    <property type="entry name" value="FI03272P-RELATED"/>
    <property type="match status" value="1"/>
</dbReference>
<dbReference type="InterPro" id="IPR051640">
    <property type="entry name" value="GRB10-interact_GYF"/>
</dbReference>
<feature type="region of interest" description="Disordered" evidence="2">
    <location>
        <begin position="330"/>
        <end position="385"/>
    </location>
</feature>
<evidence type="ECO:0000259" key="3">
    <source>
        <dbReference type="PROSITE" id="PS50829"/>
    </source>
</evidence>
<dbReference type="KEGG" id="pic:PICST_66248"/>
<dbReference type="eggNOG" id="KOG1862">
    <property type="taxonomic scope" value="Eukaryota"/>
</dbReference>
<feature type="region of interest" description="Disordered" evidence="2">
    <location>
        <begin position="570"/>
        <end position="649"/>
    </location>
</feature>
<dbReference type="Gene3D" id="3.30.1490.40">
    <property type="match status" value="1"/>
</dbReference>
<reference evidence="4 5" key="1">
    <citation type="journal article" date="2007" name="Nat. Biotechnol.">
        <title>Genome sequence of the lignocellulose-bioconverting and xylose-fermenting yeast Pichia stipitis.</title>
        <authorList>
            <person name="Jeffries T.W."/>
            <person name="Grigoriev I.V."/>
            <person name="Grimwood J."/>
            <person name="Laplaza J.M."/>
            <person name="Aerts A."/>
            <person name="Salamov A."/>
            <person name="Schmutz J."/>
            <person name="Lindquist E."/>
            <person name="Dehal P."/>
            <person name="Shapiro H."/>
            <person name="Jin Y.S."/>
            <person name="Passoth V."/>
            <person name="Richardson P.M."/>
        </authorList>
    </citation>
    <scope>NUCLEOTIDE SEQUENCE [LARGE SCALE GENOMIC DNA]</scope>
    <source>
        <strain evidence="5">ATCC 58785 / CBS 6054 / NBRC 10063 / NRRL Y-11545</strain>
    </source>
</reference>
<evidence type="ECO:0000313" key="4">
    <source>
        <dbReference type="EMBL" id="EAZ63260.2"/>
    </source>
</evidence>
<dbReference type="SMART" id="SM00444">
    <property type="entry name" value="GYF"/>
    <property type="match status" value="1"/>
</dbReference>
<evidence type="ECO:0000256" key="1">
    <source>
        <dbReference type="SAM" id="Coils"/>
    </source>
</evidence>
<feature type="compositionally biased region" description="Polar residues" evidence="2">
    <location>
        <begin position="11"/>
        <end position="25"/>
    </location>
</feature>
<feature type="domain" description="GYF" evidence="3">
    <location>
        <begin position="253"/>
        <end position="301"/>
    </location>
</feature>
<feature type="region of interest" description="Disordered" evidence="2">
    <location>
        <begin position="1"/>
        <end position="58"/>
    </location>
</feature>
<dbReference type="STRING" id="322104.A3GF01"/>
<dbReference type="OrthoDB" id="48509at2759"/>
<feature type="compositionally biased region" description="Low complexity" evidence="2">
    <location>
        <begin position="26"/>
        <end position="40"/>
    </location>
</feature>
<dbReference type="HOGENOM" id="CLU_011552_0_0_1"/>
<feature type="coiled-coil region" evidence="1">
    <location>
        <begin position="651"/>
        <end position="678"/>
    </location>
</feature>
<feature type="region of interest" description="Disordered" evidence="2">
    <location>
        <begin position="437"/>
        <end position="497"/>
    </location>
</feature>
<proteinExistence type="predicted"/>
<gene>
    <name evidence="4" type="primary">SMY2</name>
    <name evidence="4" type="ORF">PICST_66248</name>
</gene>
<dbReference type="AlphaFoldDB" id="A3GF01"/>
<name>A3GF01_PICST</name>
<evidence type="ECO:0000256" key="2">
    <source>
        <dbReference type="SAM" id="MobiDB-lite"/>
    </source>
</evidence>
<feature type="compositionally biased region" description="Low complexity" evidence="2">
    <location>
        <begin position="112"/>
        <end position="132"/>
    </location>
</feature>
<comment type="caution">
    <text evidence="4">The sequence shown here is derived from an EMBL/GenBank/DDBJ whole genome shotgun (WGS) entry which is preliminary data.</text>
</comment>
<dbReference type="RefSeq" id="XP_001387283.2">
    <property type="nucleotide sequence ID" value="XM_001387246.1"/>
</dbReference>
<feature type="compositionally biased region" description="Low complexity" evidence="2">
    <location>
        <begin position="343"/>
        <end position="359"/>
    </location>
</feature>
<feature type="compositionally biased region" description="Acidic residues" evidence="2">
    <location>
        <begin position="599"/>
        <end position="612"/>
    </location>
</feature>
<dbReference type="PROSITE" id="PS50829">
    <property type="entry name" value="GYF"/>
    <property type="match status" value="1"/>
</dbReference>
<keyword evidence="1" id="KW-0175">Coiled coil</keyword>
<protein>
    <submittedName>
        <fullName evidence="4">Kinesin-like protein</fullName>
    </submittedName>
</protein>
<organism evidence="4 5">
    <name type="scientific">Scheffersomyces stipitis (strain ATCC 58785 / CBS 6054 / NBRC 10063 / NRRL Y-11545)</name>
    <name type="common">Yeast</name>
    <name type="synonym">Pichia stipitis</name>
    <dbReference type="NCBI Taxonomy" id="322104"/>
    <lineage>
        <taxon>Eukaryota</taxon>
        <taxon>Fungi</taxon>
        <taxon>Dikarya</taxon>
        <taxon>Ascomycota</taxon>
        <taxon>Saccharomycotina</taxon>
        <taxon>Pichiomycetes</taxon>
        <taxon>Debaryomycetaceae</taxon>
        <taxon>Scheffersomyces</taxon>
    </lineage>
</organism>
<feature type="coiled-coil region" evidence="1">
    <location>
        <begin position="710"/>
        <end position="739"/>
    </location>
</feature>
<feature type="region of interest" description="Disordered" evidence="2">
    <location>
        <begin position="112"/>
        <end position="135"/>
    </location>
</feature>
<dbReference type="SUPFAM" id="SSF55277">
    <property type="entry name" value="GYF domain"/>
    <property type="match status" value="1"/>
</dbReference>
<dbReference type="GO" id="GO:0005829">
    <property type="term" value="C:cytosol"/>
    <property type="evidence" value="ECO:0007669"/>
    <property type="project" value="TreeGrafter"/>
</dbReference>
<feature type="compositionally biased region" description="Polar residues" evidence="2">
    <location>
        <begin position="446"/>
        <end position="475"/>
    </location>
</feature>
<accession>A3GF01</accession>